<dbReference type="AlphaFoldDB" id="A0A542EQ48"/>
<dbReference type="GO" id="GO:0005886">
    <property type="term" value="C:plasma membrane"/>
    <property type="evidence" value="ECO:0007669"/>
    <property type="project" value="UniProtKB-SubCell"/>
</dbReference>
<keyword evidence="3 7" id="KW-0812">Transmembrane</keyword>
<keyword evidence="4 7" id="KW-1133">Transmembrane helix</keyword>
<feature type="compositionally biased region" description="Polar residues" evidence="6">
    <location>
        <begin position="311"/>
        <end position="332"/>
    </location>
</feature>
<evidence type="ECO:0000256" key="7">
    <source>
        <dbReference type="SAM" id="Phobius"/>
    </source>
</evidence>
<evidence type="ECO:0000256" key="3">
    <source>
        <dbReference type="ARBA" id="ARBA00022692"/>
    </source>
</evidence>
<feature type="transmembrane region" description="Helical" evidence="7">
    <location>
        <begin position="42"/>
        <end position="62"/>
    </location>
</feature>
<dbReference type="PANTHER" id="PTHR40277:SF1">
    <property type="entry name" value="BLL5419 PROTEIN"/>
    <property type="match status" value="1"/>
</dbReference>
<feature type="transmembrane region" description="Helical" evidence="7">
    <location>
        <begin position="152"/>
        <end position="171"/>
    </location>
</feature>
<dbReference type="EMBL" id="VFMM01000001">
    <property type="protein sequence ID" value="TQJ17463.1"/>
    <property type="molecule type" value="Genomic_DNA"/>
</dbReference>
<comment type="subcellular location">
    <subcellularLocation>
        <location evidence="1">Cell membrane</location>
        <topology evidence="1">Multi-pass membrane protein</topology>
    </subcellularLocation>
</comment>
<dbReference type="PANTHER" id="PTHR40277">
    <property type="entry name" value="BLL5419 PROTEIN"/>
    <property type="match status" value="1"/>
</dbReference>
<keyword evidence="9" id="KW-1185">Reference proteome</keyword>
<evidence type="ECO:0000256" key="2">
    <source>
        <dbReference type="ARBA" id="ARBA00022475"/>
    </source>
</evidence>
<sequence>MGTTISRTIWTWARAAGGAAILAVLLWRMGTGPLVHGLRLTTGWPLAAAFAITSLTTLCCAWRWRLVARGLGVELPLRTAVAAYYRSQFLNATLPGGVLGDVHRAVRHGRVLGDLGRSLRAVAWERTSGFAVQLVLTVGALFLLPWPAIVRLVTVTFVVAAALTITLLCLNHRRLTSRLGRGFTSDLRNAILAPRAGPGILLASALVVLGHAAVFLIAVRATGASLSLSRLLPVALVVLTASALPTNIAGWGPREGAAAWAFSSVGLGASLGFTVAVVYGVLALVATLPGAIVLVVAHRSRPATASYAPAESTTASKYGQPSTSVTGSLPNGSSVDVAASRSRRTVPGSKRLR</sequence>
<dbReference type="RefSeq" id="WP_202878279.1">
    <property type="nucleotide sequence ID" value="NZ_BAAAKA010000012.1"/>
</dbReference>
<evidence type="ECO:0000313" key="8">
    <source>
        <dbReference type="EMBL" id="TQJ17463.1"/>
    </source>
</evidence>
<organism evidence="8 9">
    <name type="scientific">Kribbella jejuensis</name>
    <dbReference type="NCBI Taxonomy" id="236068"/>
    <lineage>
        <taxon>Bacteria</taxon>
        <taxon>Bacillati</taxon>
        <taxon>Actinomycetota</taxon>
        <taxon>Actinomycetes</taxon>
        <taxon>Propionibacteriales</taxon>
        <taxon>Kribbellaceae</taxon>
        <taxon>Kribbella</taxon>
    </lineage>
</organism>
<keyword evidence="2" id="KW-1003">Cell membrane</keyword>
<comment type="caution">
    <text evidence="8">The sequence shown here is derived from an EMBL/GenBank/DDBJ whole genome shotgun (WGS) entry which is preliminary data.</text>
</comment>
<dbReference type="Pfam" id="PF03706">
    <property type="entry name" value="LPG_synthase_TM"/>
    <property type="match status" value="1"/>
</dbReference>
<dbReference type="Proteomes" id="UP000316298">
    <property type="component" value="Unassembled WGS sequence"/>
</dbReference>
<dbReference type="InterPro" id="IPR022791">
    <property type="entry name" value="L-PG_synthase/AglD"/>
</dbReference>
<evidence type="ECO:0000256" key="5">
    <source>
        <dbReference type="ARBA" id="ARBA00023136"/>
    </source>
</evidence>
<feature type="transmembrane region" description="Helical" evidence="7">
    <location>
        <begin position="127"/>
        <end position="146"/>
    </location>
</feature>
<proteinExistence type="predicted"/>
<feature type="transmembrane region" description="Helical" evidence="7">
    <location>
        <begin position="12"/>
        <end position="30"/>
    </location>
</feature>
<evidence type="ECO:0000256" key="4">
    <source>
        <dbReference type="ARBA" id="ARBA00022989"/>
    </source>
</evidence>
<evidence type="ECO:0000313" key="9">
    <source>
        <dbReference type="Proteomes" id="UP000316298"/>
    </source>
</evidence>
<protein>
    <submittedName>
        <fullName evidence="8">Uncharacterized membrane protein YbhN (UPF0104 family)</fullName>
    </submittedName>
</protein>
<name>A0A542EQ48_9ACTN</name>
<evidence type="ECO:0000256" key="1">
    <source>
        <dbReference type="ARBA" id="ARBA00004651"/>
    </source>
</evidence>
<feature type="region of interest" description="Disordered" evidence="6">
    <location>
        <begin position="308"/>
        <end position="353"/>
    </location>
</feature>
<evidence type="ECO:0000256" key="6">
    <source>
        <dbReference type="SAM" id="MobiDB-lite"/>
    </source>
</evidence>
<feature type="transmembrane region" description="Helical" evidence="7">
    <location>
        <begin position="192"/>
        <end position="219"/>
    </location>
</feature>
<keyword evidence="5 7" id="KW-0472">Membrane</keyword>
<reference evidence="8 9" key="1">
    <citation type="submission" date="2019-06" db="EMBL/GenBank/DDBJ databases">
        <title>Sequencing the genomes of 1000 actinobacteria strains.</title>
        <authorList>
            <person name="Klenk H.-P."/>
        </authorList>
    </citation>
    <scope>NUCLEOTIDE SEQUENCE [LARGE SCALE GENOMIC DNA]</scope>
    <source>
        <strain evidence="8 9">DSM 17305</strain>
    </source>
</reference>
<feature type="transmembrane region" description="Helical" evidence="7">
    <location>
        <begin position="279"/>
        <end position="297"/>
    </location>
</feature>
<accession>A0A542EQ48</accession>
<gene>
    <name evidence="8" type="ORF">FB475_1582</name>
</gene>